<dbReference type="SUPFAM" id="SSF143990">
    <property type="entry name" value="YbiA-like"/>
    <property type="match status" value="1"/>
</dbReference>
<sequence length="262" mass="29850">MNKPASSTIVSIMETSPIYFWRETGPEGYLSQWWTRDPFTIAATASSSPPITFMTAEHYMMHGKALLFADAYAALAILRADHPRKVRALGRRVRGFDGARWDAERERVVREGNLHKFRGAPHLRERLLATGSRELVEASPTDRIWGIGFAPDKAPASDRGGWGLNLLGKVLMEVREALREEEQQQHVGEKKKKKGGEEKGEQLEVEKEIRSRTKKRRTRSQDEEELGDEDTTSKSRRVEKREDGKEDGEEDGEEDERGEFRG</sequence>
<dbReference type="Gene3D" id="1.10.357.40">
    <property type="entry name" value="YbiA-like"/>
    <property type="match status" value="1"/>
</dbReference>
<reference evidence="4" key="1">
    <citation type="journal article" date="2012" name="Nat. Genet.">
        <title>Lifestyle transitions in plant pathogenic Colletotrichum fungi deciphered by genome and transcriptome analyses.</title>
        <authorList>
            <person name="O'Connell R.J."/>
            <person name="Thon M.R."/>
            <person name="Hacquard S."/>
            <person name="Amyotte S.G."/>
            <person name="Kleemann J."/>
            <person name="Torres M.F."/>
            <person name="Damm U."/>
            <person name="Buiate E.A."/>
            <person name="Epstein L."/>
            <person name="Alkan N."/>
            <person name="Altmueller J."/>
            <person name="Alvarado-Balderrama L."/>
            <person name="Bauser C.A."/>
            <person name="Becker C."/>
            <person name="Birren B.W."/>
            <person name="Chen Z."/>
            <person name="Choi J."/>
            <person name="Crouch J.A."/>
            <person name="Duvick J.P."/>
            <person name="Farman M.A."/>
            <person name="Gan P."/>
            <person name="Heiman D."/>
            <person name="Henrissat B."/>
            <person name="Howard R.J."/>
            <person name="Kabbage M."/>
            <person name="Koch C."/>
            <person name="Kracher B."/>
            <person name="Kubo Y."/>
            <person name="Law A.D."/>
            <person name="Lebrun M.-H."/>
            <person name="Lee Y.-H."/>
            <person name="Miyara I."/>
            <person name="Moore N."/>
            <person name="Neumann U."/>
            <person name="Nordstroem K."/>
            <person name="Panaccione D.G."/>
            <person name="Panstruga R."/>
            <person name="Place M."/>
            <person name="Proctor R.H."/>
            <person name="Prusky D."/>
            <person name="Rech G."/>
            <person name="Reinhardt R."/>
            <person name="Rollins J.A."/>
            <person name="Rounsley S."/>
            <person name="Schardl C.L."/>
            <person name="Schwartz D.C."/>
            <person name="Shenoy N."/>
            <person name="Shirasu K."/>
            <person name="Sikhakolli U.R."/>
            <person name="Stueber K."/>
            <person name="Sukno S.A."/>
            <person name="Sweigard J.A."/>
            <person name="Takano Y."/>
            <person name="Takahara H."/>
            <person name="Trail F."/>
            <person name="van der Does H.C."/>
            <person name="Voll L.M."/>
            <person name="Will I."/>
            <person name="Young S."/>
            <person name="Zeng Q."/>
            <person name="Zhang J."/>
            <person name="Zhou S."/>
            <person name="Dickman M.B."/>
            <person name="Schulze-Lefert P."/>
            <person name="Ver Loren van Themaat E."/>
            <person name="Ma L.-J."/>
            <person name="Vaillancourt L.J."/>
        </authorList>
    </citation>
    <scope>NUCLEOTIDE SEQUENCE [LARGE SCALE GENOMIC DNA]</scope>
    <source>
        <strain evidence="4">IMI 349063</strain>
    </source>
</reference>
<dbReference type="Proteomes" id="UP000007174">
    <property type="component" value="Unassembled WGS sequence"/>
</dbReference>
<gene>
    <name evidence="3" type="ORF">CH063_02509</name>
</gene>
<dbReference type="STRING" id="759273.H1VLJ9"/>
<name>H1VLJ9_COLHI</name>
<dbReference type="NCBIfam" id="TIGR02464">
    <property type="entry name" value="ribofla_fusion"/>
    <property type="match status" value="1"/>
</dbReference>
<organism evidence="3 4">
    <name type="scientific">Colletotrichum higginsianum (strain IMI 349063)</name>
    <name type="common">Crucifer anthracnose fungus</name>
    <dbReference type="NCBI Taxonomy" id="759273"/>
    <lineage>
        <taxon>Eukaryota</taxon>
        <taxon>Fungi</taxon>
        <taxon>Dikarya</taxon>
        <taxon>Ascomycota</taxon>
        <taxon>Pezizomycotina</taxon>
        <taxon>Sordariomycetes</taxon>
        <taxon>Hypocreomycetidae</taxon>
        <taxon>Glomerellales</taxon>
        <taxon>Glomerellaceae</taxon>
        <taxon>Colletotrichum</taxon>
        <taxon>Colletotrichum destructivum species complex</taxon>
    </lineage>
</organism>
<dbReference type="VEuPathDB" id="FungiDB:CH63R_11423"/>
<protein>
    <recommendedName>
        <fullName evidence="2">NADAR domain-containing protein</fullName>
    </recommendedName>
</protein>
<accession>H1VLJ9</accession>
<feature type="region of interest" description="Disordered" evidence="1">
    <location>
        <begin position="180"/>
        <end position="262"/>
    </location>
</feature>
<dbReference type="eggNOG" id="ENOG502S4FY">
    <property type="taxonomic scope" value="Eukaryota"/>
</dbReference>
<dbReference type="HOGENOM" id="CLU_084247_0_1_1"/>
<feature type="compositionally biased region" description="Acidic residues" evidence="1">
    <location>
        <begin position="245"/>
        <end position="262"/>
    </location>
</feature>
<dbReference type="InterPro" id="IPR037238">
    <property type="entry name" value="YbiA-like_sf"/>
</dbReference>
<dbReference type="InterPro" id="IPR012816">
    <property type="entry name" value="NADAR"/>
</dbReference>
<proteinExistence type="predicted"/>
<dbReference type="Pfam" id="PF08719">
    <property type="entry name" value="NADAR"/>
    <property type="match status" value="1"/>
</dbReference>
<dbReference type="EMBL" id="CACQ02004490">
    <property type="protein sequence ID" value="CCF41102.1"/>
    <property type="molecule type" value="Genomic_DNA"/>
</dbReference>
<evidence type="ECO:0000256" key="1">
    <source>
        <dbReference type="SAM" id="MobiDB-lite"/>
    </source>
</evidence>
<feature type="compositionally biased region" description="Basic and acidic residues" evidence="1">
    <location>
        <begin position="195"/>
        <end position="211"/>
    </location>
</feature>
<evidence type="ECO:0000313" key="4">
    <source>
        <dbReference type="Proteomes" id="UP000007174"/>
    </source>
</evidence>
<feature type="domain" description="NADAR" evidence="2">
    <location>
        <begin position="19"/>
        <end position="179"/>
    </location>
</feature>
<dbReference type="AlphaFoldDB" id="H1VLJ9"/>
<evidence type="ECO:0000313" key="3">
    <source>
        <dbReference type="EMBL" id="CCF41102.1"/>
    </source>
</evidence>
<evidence type="ECO:0000259" key="2">
    <source>
        <dbReference type="Pfam" id="PF08719"/>
    </source>
</evidence>
<dbReference type="CDD" id="cd15457">
    <property type="entry name" value="NADAR"/>
    <property type="match status" value="1"/>
</dbReference>